<protein>
    <recommendedName>
        <fullName evidence="4">Secreted protein</fullName>
    </recommendedName>
</protein>
<organism evidence="3">
    <name type="scientific">Anopheles darlingi</name>
    <name type="common">Mosquito</name>
    <dbReference type="NCBI Taxonomy" id="43151"/>
    <lineage>
        <taxon>Eukaryota</taxon>
        <taxon>Metazoa</taxon>
        <taxon>Ecdysozoa</taxon>
        <taxon>Arthropoda</taxon>
        <taxon>Hexapoda</taxon>
        <taxon>Insecta</taxon>
        <taxon>Pterygota</taxon>
        <taxon>Neoptera</taxon>
        <taxon>Endopterygota</taxon>
        <taxon>Diptera</taxon>
        <taxon>Nematocera</taxon>
        <taxon>Culicoidea</taxon>
        <taxon>Culicidae</taxon>
        <taxon>Anophelinae</taxon>
        <taxon>Anopheles</taxon>
    </lineage>
</organism>
<keyword evidence="2" id="KW-0732">Signal</keyword>
<keyword evidence="1" id="KW-1133">Transmembrane helix</keyword>
<feature type="chain" id="PRO_5014863216" description="Secreted protein" evidence="2">
    <location>
        <begin position="21"/>
        <end position="78"/>
    </location>
</feature>
<feature type="signal peptide" evidence="2">
    <location>
        <begin position="1"/>
        <end position="20"/>
    </location>
</feature>
<evidence type="ECO:0008006" key="4">
    <source>
        <dbReference type="Google" id="ProtNLM"/>
    </source>
</evidence>
<sequence length="78" mass="8063">MTTGWELVVVTALLTGITVASRGVELEFNNVQVARPVLELATEQPAPPPASAAADTVLVVVPLPLVTAPLLVPLLLVV</sequence>
<keyword evidence="1" id="KW-0812">Transmembrane</keyword>
<name>A0A2M4DJJ6_ANODA</name>
<keyword evidence="1" id="KW-0472">Membrane</keyword>
<proteinExistence type="predicted"/>
<evidence type="ECO:0000256" key="2">
    <source>
        <dbReference type="SAM" id="SignalP"/>
    </source>
</evidence>
<feature type="transmembrane region" description="Helical" evidence="1">
    <location>
        <begin position="57"/>
        <end position="77"/>
    </location>
</feature>
<evidence type="ECO:0000313" key="3">
    <source>
        <dbReference type="EMBL" id="MBW77719.1"/>
    </source>
</evidence>
<dbReference type="EMBL" id="GGFL01013541">
    <property type="protein sequence ID" value="MBW77719.1"/>
    <property type="molecule type" value="Transcribed_RNA"/>
</dbReference>
<dbReference type="AlphaFoldDB" id="A0A2M4DJJ6"/>
<evidence type="ECO:0000256" key="1">
    <source>
        <dbReference type="SAM" id="Phobius"/>
    </source>
</evidence>
<accession>A0A2M4DJJ6</accession>
<reference evidence="3" key="1">
    <citation type="submission" date="2018-01" db="EMBL/GenBank/DDBJ databases">
        <title>An insight into the sialome of Amazonian anophelines.</title>
        <authorList>
            <person name="Ribeiro J.M."/>
            <person name="Scarpassa V."/>
            <person name="Calvo E."/>
        </authorList>
    </citation>
    <scope>NUCLEOTIDE SEQUENCE</scope>
</reference>